<keyword evidence="1" id="KW-0547">Nucleotide-binding</keyword>
<keyword evidence="4" id="KW-0378">Hydrolase</keyword>
<dbReference type="GO" id="GO:0006508">
    <property type="term" value="P:proteolysis"/>
    <property type="evidence" value="ECO:0007669"/>
    <property type="project" value="UniProtKB-KW"/>
</dbReference>
<dbReference type="CDD" id="cd19499">
    <property type="entry name" value="RecA-like_ClpB_Hsp104-like"/>
    <property type="match status" value="1"/>
</dbReference>
<dbReference type="GO" id="GO:0016887">
    <property type="term" value="F:ATP hydrolysis activity"/>
    <property type="evidence" value="ECO:0007669"/>
    <property type="project" value="InterPro"/>
</dbReference>
<dbReference type="InterPro" id="IPR003959">
    <property type="entry name" value="ATPase_AAA_core"/>
</dbReference>
<evidence type="ECO:0000313" key="4">
    <source>
        <dbReference type="EMBL" id="MBF9234797.1"/>
    </source>
</evidence>
<comment type="caution">
    <text evidence="4">The sequence shown here is derived from an EMBL/GenBank/DDBJ whole genome shotgun (WGS) entry which is preliminary data.</text>
</comment>
<dbReference type="AlphaFoldDB" id="A0A931BXT8"/>
<dbReference type="Gene3D" id="3.40.50.300">
    <property type="entry name" value="P-loop containing nucleotide triphosphate hydrolases"/>
    <property type="match status" value="1"/>
</dbReference>
<dbReference type="GO" id="GO:0005737">
    <property type="term" value="C:cytoplasm"/>
    <property type="evidence" value="ECO:0007669"/>
    <property type="project" value="TreeGrafter"/>
</dbReference>
<dbReference type="PRINTS" id="PR00300">
    <property type="entry name" value="CLPPROTEASEA"/>
</dbReference>
<evidence type="ECO:0000313" key="5">
    <source>
        <dbReference type="Proteomes" id="UP000599312"/>
    </source>
</evidence>
<dbReference type="GO" id="GO:0034605">
    <property type="term" value="P:cellular response to heat"/>
    <property type="evidence" value="ECO:0007669"/>
    <property type="project" value="TreeGrafter"/>
</dbReference>
<accession>A0A931BXT8</accession>
<proteinExistence type="predicted"/>
<name>A0A931BXT8_9HYPH</name>
<keyword evidence="5" id="KW-1185">Reference proteome</keyword>
<dbReference type="GO" id="GO:0005524">
    <property type="term" value="F:ATP binding"/>
    <property type="evidence" value="ECO:0007669"/>
    <property type="project" value="UniProtKB-KW"/>
</dbReference>
<dbReference type="Proteomes" id="UP000599312">
    <property type="component" value="Unassembled WGS sequence"/>
</dbReference>
<evidence type="ECO:0000256" key="2">
    <source>
        <dbReference type="ARBA" id="ARBA00022840"/>
    </source>
</evidence>
<dbReference type="SMART" id="SM00382">
    <property type="entry name" value="AAA"/>
    <property type="match status" value="1"/>
</dbReference>
<protein>
    <submittedName>
        <fullName evidence="4">ATP-dependent Clp protease ATP-binding subunit</fullName>
    </submittedName>
</protein>
<keyword evidence="2 4" id="KW-0067">ATP-binding</keyword>
<feature type="domain" description="AAA+ ATPase" evidence="3">
    <location>
        <begin position="97"/>
        <end position="236"/>
    </location>
</feature>
<dbReference type="InterPro" id="IPR050130">
    <property type="entry name" value="ClpA_ClpB"/>
</dbReference>
<dbReference type="InterPro" id="IPR003593">
    <property type="entry name" value="AAA+_ATPase"/>
</dbReference>
<dbReference type="RefSeq" id="WP_196272783.1">
    <property type="nucleotide sequence ID" value="NZ_JADQDO010000008.1"/>
</dbReference>
<organism evidence="4 5">
    <name type="scientific">Microvirga alba</name>
    <dbReference type="NCBI Taxonomy" id="2791025"/>
    <lineage>
        <taxon>Bacteria</taxon>
        <taxon>Pseudomonadati</taxon>
        <taxon>Pseudomonadota</taxon>
        <taxon>Alphaproteobacteria</taxon>
        <taxon>Hyphomicrobiales</taxon>
        <taxon>Methylobacteriaceae</taxon>
        <taxon>Microvirga</taxon>
    </lineage>
</organism>
<reference evidence="4" key="1">
    <citation type="submission" date="2020-11" db="EMBL/GenBank/DDBJ databases">
        <authorList>
            <person name="Kim M.K."/>
        </authorList>
    </citation>
    <scope>NUCLEOTIDE SEQUENCE</scope>
    <source>
        <strain evidence="4">BT350</strain>
    </source>
</reference>
<keyword evidence="4" id="KW-0645">Protease</keyword>
<evidence type="ECO:0000256" key="1">
    <source>
        <dbReference type="ARBA" id="ARBA00022741"/>
    </source>
</evidence>
<dbReference type="PANTHER" id="PTHR11638">
    <property type="entry name" value="ATP-DEPENDENT CLP PROTEASE"/>
    <property type="match status" value="1"/>
</dbReference>
<gene>
    <name evidence="4" type="ORF">I2H38_15585</name>
</gene>
<dbReference type="GO" id="GO:0008233">
    <property type="term" value="F:peptidase activity"/>
    <property type="evidence" value="ECO:0007669"/>
    <property type="project" value="UniProtKB-KW"/>
</dbReference>
<dbReference type="SUPFAM" id="SSF52540">
    <property type="entry name" value="P-loop containing nucleoside triphosphate hydrolases"/>
    <property type="match status" value="1"/>
</dbReference>
<dbReference type="EMBL" id="JADQDO010000008">
    <property type="protein sequence ID" value="MBF9234797.1"/>
    <property type="molecule type" value="Genomic_DNA"/>
</dbReference>
<sequence>MPTLAVSLVVGAGALAAGRLLYRGNYLPRFLMDVLSRLTDKAALERAFEARAKKLTTIDAEDLARRVKARVVGQDETVDQIATQLRRRFAAQGRNRPIAVFAFAGAPGTGKTHLAKVLAEELFEDNNHLHFFDMSQYGQAFSASGLFGSPKGYVGSQSYGALTAALRDSPSAIVLLDEFEKAHPEVHKRFLAAWNDGFVTEASDSSRVSTAQAIFVLTTNAAGRRISEIVQNHKGDRAELTQQVKSAMQDAQFAPEVLSRIDDVFVFTPLRGLDLARVVALEIERLAGQYGLKIVEGGIDVMVLMDAVESLGDRIDGGVRDIARAIEQQLTDGLLDARSAGAQSVRLAKENGKIKISHDLTARTDPVEPLAAN</sequence>
<dbReference type="Pfam" id="PF07724">
    <property type="entry name" value="AAA_2"/>
    <property type="match status" value="1"/>
</dbReference>
<dbReference type="InterPro" id="IPR027417">
    <property type="entry name" value="P-loop_NTPase"/>
</dbReference>
<evidence type="ECO:0000259" key="3">
    <source>
        <dbReference type="SMART" id="SM00382"/>
    </source>
</evidence>
<dbReference type="PANTHER" id="PTHR11638:SF18">
    <property type="entry name" value="HEAT SHOCK PROTEIN 104"/>
    <property type="match status" value="1"/>
</dbReference>
<dbReference type="InterPro" id="IPR001270">
    <property type="entry name" value="ClpA/B"/>
</dbReference>